<dbReference type="EMBL" id="CAEY01000236">
    <property type="status" value="NOT_ANNOTATED_CDS"/>
    <property type="molecule type" value="Genomic_DNA"/>
</dbReference>
<accession>T1KM33</accession>
<sequence>MKMVQLRFGIAANIPANIANKKCLSQDFYYIYDKANVTLKILPEKSKFYCGDNGICTSPLSVLQKAEIDLNYFFPLNGLNTIGENLTSGPGAMEDNCYLSYSKRKLQSSIYNLTFSDFIFTFDPTFWFALLGLKLLFLLFATAFLMVSKILSNSLKTGLIQNMDYLNLEIFQDVIDNNFTTSTIDFTMCSHEFLNSKDALVGRVREKSTICSFRDKSVHDIYAYRTREMVATVENEQGFEITKSYGCLYDQEMALNEPYSKSESQVLHIVYGFLINKFNSVSVNRIIVNGLYSASEFGITISKKLLQIETKCYLGATASPSCIDDGFDQQEMLPSPISLNYLFVPFIQLGIGLLLACMFFVFSLFGVLDID</sequence>
<dbReference type="AlphaFoldDB" id="T1KM33"/>
<keyword evidence="1" id="KW-1133">Transmembrane helix</keyword>
<dbReference type="Proteomes" id="UP000015104">
    <property type="component" value="Unassembled WGS sequence"/>
</dbReference>
<reference evidence="2" key="2">
    <citation type="submission" date="2015-06" db="UniProtKB">
        <authorList>
            <consortium name="EnsemblMetazoa"/>
        </authorList>
    </citation>
    <scope>IDENTIFICATION</scope>
</reference>
<name>T1KM33_TETUR</name>
<proteinExistence type="predicted"/>
<protein>
    <submittedName>
        <fullName evidence="2">Uncharacterized protein</fullName>
    </submittedName>
</protein>
<evidence type="ECO:0000313" key="3">
    <source>
        <dbReference type="Proteomes" id="UP000015104"/>
    </source>
</evidence>
<keyword evidence="1" id="KW-0472">Membrane</keyword>
<keyword evidence="3" id="KW-1185">Reference proteome</keyword>
<dbReference type="HOGENOM" id="CLU_621628_0_0_1"/>
<feature type="transmembrane region" description="Helical" evidence="1">
    <location>
        <begin position="341"/>
        <end position="368"/>
    </location>
</feature>
<organism evidence="2 3">
    <name type="scientific">Tetranychus urticae</name>
    <name type="common">Two-spotted spider mite</name>
    <dbReference type="NCBI Taxonomy" id="32264"/>
    <lineage>
        <taxon>Eukaryota</taxon>
        <taxon>Metazoa</taxon>
        <taxon>Ecdysozoa</taxon>
        <taxon>Arthropoda</taxon>
        <taxon>Chelicerata</taxon>
        <taxon>Arachnida</taxon>
        <taxon>Acari</taxon>
        <taxon>Acariformes</taxon>
        <taxon>Trombidiformes</taxon>
        <taxon>Prostigmata</taxon>
        <taxon>Eleutherengona</taxon>
        <taxon>Raphignathae</taxon>
        <taxon>Tetranychoidea</taxon>
        <taxon>Tetranychidae</taxon>
        <taxon>Tetranychus</taxon>
    </lineage>
</organism>
<evidence type="ECO:0000313" key="2">
    <source>
        <dbReference type="EnsemblMetazoa" id="tetur15g00160.1"/>
    </source>
</evidence>
<evidence type="ECO:0000256" key="1">
    <source>
        <dbReference type="SAM" id="Phobius"/>
    </source>
</evidence>
<keyword evidence="1" id="KW-0812">Transmembrane</keyword>
<dbReference type="EnsemblMetazoa" id="tetur15g00160.1">
    <property type="protein sequence ID" value="tetur15g00160.1"/>
    <property type="gene ID" value="tetur15g00160"/>
</dbReference>
<reference evidence="3" key="1">
    <citation type="submission" date="2011-08" db="EMBL/GenBank/DDBJ databases">
        <authorList>
            <person name="Rombauts S."/>
        </authorList>
    </citation>
    <scope>NUCLEOTIDE SEQUENCE</scope>
    <source>
        <strain evidence="3">London</strain>
    </source>
</reference>
<feature type="transmembrane region" description="Helical" evidence="1">
    <location>
        <begin position="126"/>
        <end position="147"/>
    </location>
</feature>